<sequence>MRKMLAAEEDIANRVVEMAKRRGVTVFQTVNDILEQALRADGMGLVLKEVIDRRWMLERAREVGFTFAVERLLYEVVDTAYGHARQQLSQMWLEMGGWYGKYFAGKRDDGLGAFGEAMELLTLGTSEFSIEEARGGVSVTCVGESFTPGFTEVFSLFIEGALEALGYARAAKEVSRGIIRLKFEKSR</sequence>
<evidence type="ECO:0000313" key="1">
    <source>
        <dbReference type="EMBL" id="KON30551.1"/>
    </source>
</evidence>
<name>A0A0M0BQQ0_9ARCH</name>
<accession>A0A0M0BQQ0</accession>
<dbReference type="Proteomes" id="UP000037210">
    <property type="component" value="Unassembled WGS sequence"/>
</dbReference>
<proteinExistence type="predicted"/>
<evidence type="ECO:0000313" key="2">
    <source>
        <dbReference type="Proteomes" id="UP000037210"/>
    </source>
</evidence>
<organism evidence="1 2">
    <name type="scientific">miscellaneous Crenarchaeota group-15 archaeon DG-45</name>
    <dbReference type="NCBI Taxonomy" id="1685127"/>
    <lineage>
        <taxon>Archaea</taxon>
        <taxon>Candidatus Bathyarchaeota</taxon>
        <taxon>MCG-15</taxon>
    </lineage>
</organism>
<dbReference type="EMBL" id="LFWZ01000028">
    <property type="protein sequence ID" value="KON30551.1"/>
    <property type="molecule type" value="Genomic_DNA"/>
</dbReference>
<dbReference type="AlphaFoldDB" id="A0A0M0BQQ0"/>
<reference evidence="1 2" key="1">
    <citation type="submission" date="2015-06" db="EMBL/GenBank/DDBJ databases">
        <title>New insights into the roles of widespread benthic archaea in carbon and nitrogen cycling.</title>
        <authorList>
            <person name="Lazar C.S."/>
            <person name="Baker B.J."/>
            <person name="Seitz K.W."/>
            <person name="Hyde A.S."/>
            <person name="Dick G.J."/>
            <person name="Hinrichs K.-U."/>
            <person name="Teske A.P."/>
        </authorList>
    </citation>
    <scope>NUCLEOTIDE SEQUENCE [LARGE SCALE GENOMIC DNA]</scope>
    <source>
        <strain evidence="1">DG-45</strain>
    </source>
</reference>
<gene>
    <name evidence="1" type="ORF">AC482_03615</name>
</gene>
<protein>
    <submittedName>
        <fullName evidence="1">Uncharacterized protein</fullName>
    </submittedName>
</protein>
<comment type="caution">
    <text evidence="1">The sequence shown here is derived from an EMBL/GenBank/DDBJ whole genome shotgun (WGS) entry which is preliminary data.</text>
</comment>